<name>A0ABT1CKP8_9HYPH</name>
<evidence type="ECO:0000256" key="1">
    <source>
        <dbReference type="SAM" id="MobiDB-lite"/>
    </source>
</evidence>
<sequence length="164" mass="18796">MALSNAEKMKRRRERQKAAQQSPKARKEALKPTEDELASYLKSSFAEFLKERSSNTLFYESLHWCGVEVDVNLENDHPDFEMASEWPEWSGLEPTSLNVATGLVGAFIDAAKELSKLINEFKLQEIDEAMKTASPADKVRLEYMRKPLTRKTSHFFPVIQVKTD</sequence>
<gene>
    <name evidence="2" type="ORF">GTW23_01190</name>
</gene>
<protein>
    <submittedName>
        <fullName evidence="2">Uncharacterized protein</fullName>
    </submittedName>
</protein>
<proteinExistence type="predicted"/>
<dbReference type="EMBL" id="JAAAML010000001">
    <property type="protein sequence ID" value="MCO6406774.1"/>
    <property type="molecule type" value="Genomic_DNA"/>
</dbReference>
<evidence type="ECO:0000313" key="2">
    <source>
        <dbReference type="EMBL" id="MCO6406774.1"/>
    </source>
</evidence>
<accession>A0ABT1CKP8</accession>
<keyword evidence="3" id="KW-1185">Reference proteome</keyword>
<dbReference type="RefSeq" id="WP_252914321.1">
    <property type="nucleotide sequence ID" value="NZ_JAAAML010000001.1"/>
</dbReference>
<reference evidence="2 3" key="1">
    <citation type="submission" date="2020-01" db="EMBL/GenBank/DDBJ databases">
        <title>Genomes of bacteria type strains.</title>
        <authorList>
            <person name="Chen J."/>
            <person name="Zhu S."/>
            <person name="Yang J."/>
        </authorList>
    </citation>
    <scope>NUCLEOTIDE SEQUENCE [LARGE SCALE GENOMIC DNA]</scope>
    <source>
        <strain evidence="2 3">DSM 16655</strain>
    </source>
</reference>
<comment type="caution">
    <text evidence="2">The sequence shown here is derived from an EMBL/GenBank/DDBJ whole genome shotgun (WGS) entry which is preliminary data.</text>
</comment>
<organism evidence="2 3">
    <name type="scientific">Hoeflea alexandrii</name>
    <dbReference type="NCBI Taxonomy" id="288436"/>
    <lineage>
        <taxon>Bacteria</taxon>
        <taxon>Pseudomonadati</taxon>
        <taxon>Pseudomonadota</taxon>
        <taxon>Alphaproteobacteria</taxon>
        <taxon>Hyphomicrobiales</taxon>
        <taxon>Rhizobiaceae</taxon>
        <taxon>Hoeflea</taxon>
    </lineage>
</organism>
<feature type="region of interest" description="Disordered" evidence="1">
    <location>
        <begin position="1"/>
        <end position="33"/>
    </location>
</feature>
<dbReference type="Proteomes" id="UP001320715">
    <property type="component" value="Unassembled WGS sequence"/>
</dbReference>
<evidence type="ECO:0000313" key="3">
    <source>
        <dbReference type="Proteomes" id="UP001320715"/>
    </source>
</evidence>